<keyword evidence="3" id="KW-1185">Reference proteome</keyword>
<protein>
    <submittedName>
        <fullName evidence="1 2">Uncharacterized protein</fullName>
    </submittedName>
</protein>
<dbReference type="InParanoid" id="A0A2K2D5W2"/>
<dbReference type="EMBL" id="CM000882">
    <property type="protein sequence ID" value="PNT69658.1"/>
    <property type="molecule type" value="Genomic_DNA"/>
</dbReference>
<dbReference type="OrthoDB" id="611303at2759"/>
<reference evidence="1 2" key="1">
    <citation type="journal article" date="2010" name="Nature">
        <title>Genome sequencing and analysis of the model grass Brachypodium distachyon.</title>
        <authorList>
            <consortium name="International Brachypodium Initiative"/>
        </authorList>
    </citation>
    <scope>NUCLEOTIDE SEQUENCE [LARGE SCALE GENOMIC DNA]</scope>
    <source>
        <strain evidence="1 2">Bd21</strain>
    </source>
</reference>
<dbReference type="Gramene" id="PNT69658">
    <property type="protein sequence ID" value="PNT69658"/>
    <property type="gene ID" value="BRADI_3g59711v3"/>
</dbReference>
<sequence length="99" mass="11179">MIARLPPTDAELDNLNQQGRSPVIRADVDAGTWCCWNCGTIYQPIANLFVDLPWPRRTENTCTTPPVLNTSFFEFNLTNMSACDVPLTMPVYNQGDKRE</sequence>
<reference evidence="1" key="2">
    <citation type="submission" date="2017-06" db="EMBL/GenBank/DDBJ databases">
        <title>WGS assembly of Brachypodium distachyon.</title>
        <authorList>
            <consortium name="The International Brachypodium Initiative"/>
            <person name="Lucas S."/>
            <person name="Harmon-Smith M."/>
            <person name="Lail K."/>
            <person name="Tice H."/>
            <person name="Grimwood J."/>
            <person name="Bruce D."/>
            <person name="Barry K."/>
            <person name="Shu S."/>
            <person name="Lindquist E."/>
            <person name="Wang M."/>
            <person name="Pitluck S."/>
            <person name="Vogel J.P."/>
            <person name="Garvin D.F."/>
            <person name="Mockler T.C."/>
            <person name="Schmutz J."/>
            <person name="Rokhsar D."/>
            <person name="Bevan M.W."/>
        </authorList>
    </citation>
    <scope>NUCLEOTIDE SEQUENCE</scope>
    <source>
        <strain evidence="1">Bd21</strain>
    </source>
</reference>
<organism evidence="1">
    <name type="scientific">Brachypodium distachyon</name>
    <name type="common">Purple false brome</name>
    <name type="synonym">Trachynia distachya</name>
    <dbReference type="NCBI Taxonomy" id="15368"/>
    <lineage>
        <taxon>Eukaryota</taxon>
        <taxon>Viridiplantae</taxon>
        <taxon>Streptophyta</taxon>
        <taxon>Embryophyta</taxon>
        <taxon>Tracheophyta</taxon>
        <taxon>Spermatophyta</taxon>
        <taxon>Magnoliopsida</taxon>
        <taxon>Liliopsida</taxon>
        <taxon>Poales</taxon>
        <taxon>Poaceae</taxon>
        <taxon>BOP clade</taxon>
        <taxon>Pooideae</taxon>
        <taxon>Stipodae</taxon>
        <taxon>Brachypodieae</taxon>
        <taxon>Brachypodium</taxon>
    </lineage>
</organism>
<reference evidence="2" key="3">
    <citation type="submission" date="2018-08" db="UniProtKB">
        <authorList>
            <consortium name="EnsemblPlants"/>
        </authorList>
    </citation>
    <scope>IDENTIFICATION</scope>
    <source>
        <strain evidence="2">cv. Bd21</strain>
    </source>
</reference>
<evidence type="ECO:0000313" key="1">
    <source>
        <dbReference type="EMBL" id="PNT69658.1"/>
    </source>
</evidence>
<gene>
    <name evidence="1" type="ORF">BRADI_3g59711v3</name>
</gene>
<dbReference type="AlphaFoldDB" id="A0A2K2D5W2"/>
<dbReference type="Proteomes" id="UP000008810">
    <property type="component" value="Chromosome 3"/>
</dbReference>
<accession>A0A2K2D5W2</accession>
<evidence type="ECO:0000313" key="2">
    <source>
        <dbReference type="EnsemblPlants" id="PNT69658"/>
    </source>
</evidence>
<proteinExistence type="predicted"/>
<evidence type="ECO:0000313" key="3">
    <source>
        <dbReference type="Proteomes" id="UP000008810"/>
    </source>
</evidence>
<name>A0A2K2D5W2_BRADI</name>
<dbReference type="EnsemblPlants" id="PNT69658">
    <property type="protein sequence ID" value="PNT69658"/>
    <property type="gene ID" value="BRADI_3g59711v3"/>
</dbReference>